<evidence type="ECO:0000313" key="2">
    <source>
        <dbReference type="Proteomes" id="UP000252517"/>
    </source>
</evidence>
<sequence length="190" mass="21029">MIAMQYSFTLPADYDMTIIDRRIRDKGPLLDGFPRLRFKAWLSARQQGADFASSENLYAPFYLWDDAEGIDSFLSSPGFATLVRDFGRPSVKVWQVWHHGVTTDIGKPKYATRIIGGIAPYRDLASHRDAAIDHAKAAMKAGALAVVSAFDPGTWQQVQVCLWRRAADVPVIAETGQVYDVGHVSLPAST</sequence>
<accession>A0A367X2U8</accession>
<name>A0A367X2U8_9PROT</name>
<organism evidence="1 2">
    <name type="scientific">Thalassospira profundimaris</name>
    <dbReference type="NCBI Taxonomy" id="502049"/>
    <lineage>
        <taxon>Bacteria</taxon>
        <taxon>Pseudomonadati</taxon>
        <taxon>Pseudomonadota</taxon>
        <taxon>Alphaproteobacteria</taxon>
        <taxon>Rhodospirillales</taxon>
        <taxon>Thalassospiraceae</taxon>
        <taxon>Thalassospira</taxon>
    </lineage>
</organism>
<gene>
    <name evidence="1" type="ORF">TH25_16010</name>
</gene>
<dbReference type="InterPro" id="IPR032349">
    <property type="entry name" value="DUF4865"/>
</dbReference>
<reference evidence="1 2" key="1">
    <citation type="submission" date="2014-07" db="EMBL/GenBank/DDBJ databases">
        <title>Draft genome sequence of Thalassospira profundimaris S25-3-2.</title>
        <authorList>
            <person name="Lai Q."/>
            <person name="Shao Z."/>
        </authorList>
    </citation>
    <scope>NUCLEOTIDE SEQUENCE [LARGE SCALE GENOMIC DNA]</scope>
    <source>
        <strain evidence="1 2">S25-3-2</strain>
    </source>
</reference>
<evidence type="ECO:0008006" key="3">
    <source>
        <dbReference type="Google" id="ProtNLM"/>
    </source>
</evidence>
<dbReference type="EMBL" id="JPWH01000013">
    <property type="protein sequence ID" value="RCK47022.1"/>
    <property type="molecule type" value="Genomic_DNA"/>
</dbReference>
<protein>
    <recommendedName>
        <fullName evidence="3">D-amino acid aminotransferase</fullName>
    </recommendedName>
</protein>
<dbReference type="OrthoDB" id="2065010at2"/>
<dbReference type="RefSeq" id="WP_114089254.1">
    <property type="nucleotide sequence ID" value="NZ_JPWH01000013.1"/>
</dbReference>
<evidence type="ECO:0000313" key="1">
    <source>
        <dbReference type="EMBL" id="RCK47022.1"/>
    </source>
</evidence>
<dbReference type="Proteomes" id="UP000252517">
    <property type="component" value="Unassembled WGS sequence"/>
</dbReference>
<proteinExistence type="predicted"/>
<comment type="caution">
    <text evidence="1">The sequence shown here is derived from an EMBL/GenBank/DDBJ whole genome shotgun (WGS) entry which is preliminary data.</text>
</comment>
<dbReference type="Pfam" id="PF16157">
    <property type="entry name" value="DUF4865"/>
    <property type="match status" value="1"/>
</dbReference>
<dbReference type="AlphaFoldDB" id="A0A367X2U8"/>